<evidence type="ECO:0000256" key="1">
    <source>
        <dbReference type="SAM" id="MobiDB-lite"/>
    </source>
</evidence>
<evidence type="ECO:0000313" key="2">
    <source>
        <dbReference type="EMBL" id="CAH2252177.1"/>
    </source>
</evidence>
<accession>A0AAD1RFQ0</accession>
<evidence type="ECO:0000313" key="3">
    <source>
        <dbReference type="Proteomes" id="UP001295444"/>
    </source>
</evidence>
<name>A0AAD1RFQ0_PELCU</name>
<keyword evidence="3" id="KW-1185">Reference proteome</keyword>
<gene>
    <name evidence="2" type="ORF">PECUL_23A001489</name>
</gene>
<proteinExistence type="predicted"/>
<organism evidence="2 3">
    <name type="scientific">Pelobates cultripes</name>
    <name type="common">Western spadefoot toad</name>
    <dbReference type="NCBI Taxonomy" id="61616"/>
    <lineage>
        <taxon>Eukaryota</taxon>
        <taxon>Metazoa</taxon>
        <taxon>Chordata</taxon>
        <taxon>Craniata</taxon>
        <taxon>Vertebrata</taxon>
        <taxon>Euteleostomi</taxon>
        <taxon>Amphibia</taxon>
        <taxon>Batrachia</taxon>
        <taxon>Anura</taxon>
        <taxon>Pelobatoidea</taxon>
        <taxon>Pelobatidae</taxon>
        <taxon>Pelobates</taxon>
    </lineage>
</organism>
<feature type="region of interest" description="Disordered" evidence="1">
    <location>
        <begin position="1"/>
        <end position="32"/>
    </location>
</feature>
<dbReference type="EMBL" id="OW240913">
    <property type="protein sequence ID" value="CAH2252177.1"/>
    <property type="molecule type" value="Genomic_DNA"/>
</dbReference>
<sequence>MLSQQPGLSDDAWLRGQGSENPLTSGSHRLSLGPLRIYQGTEDVLRRLHSSSFGNTLQ</sequence>
<reference evidence="2" key="1">
    <citation type="submission" date="2022-03" db="EMBL/GenBank/DDBJ databases">
        <authorList>
            <person name="Alioto T."/>
            <person name="Alioto T."/>
            <person name="Gomez Garrido J."/>
        </authorList>
    </citation>
    <scope>NUCLEOTIDE SEQUENCE</scope>
</reference>
<feature type="compositionally biased region" description="Polar residues" evidence="1">
    <location>
        <begin position="18"/>
        <end position="28"/>
    </location>
</feature>
<protein>
    <submittedName>
        <fullName evidence="2">Uncharacterized protein</fullName>
    </submittedName>
</protein>
<dbReference type="AlphaFoldDB" id="A0AAD1RFQ0"/>
<dbReference type="Proteomes" id="UP001295444">
    <property type="component" value="Chromosome 02"/>
</dbReference>